<dbReference type="EMBL" id="MK473651">
    <property type="protein sequence ID" value="QFF90554.1"/>
    <property type="molecule type" value="Genomic_DNA"/>
</dbReference>
<dbReference type="GO" id="GO:0016757">
    <property type="term" value="F:glycosyltransferase activity"/>
    <property type="evidence" value="ECO:0007669"/>
    <property type="project" value="UniProtKB-KW"/>
</dbReference>
<keyword evidence="2" id="KW-0328">Glycosyltransferase</keyword>
<organism evidence="5">
    <name type="scientific">Vibrio parahaemolyticus</name>
    <dbReference type="NCBI Taxonomy" id="670"/>
    <lineage>
        <taxon>Bacteria</taxon>
        <taxon>Pseudomonadati</taxon>
        <taxon>Pseudomonadota</taxon>
        <taxon>Gammaproteobacteria</taxon>
        <taxon>Vibrionales</taxon>
        <taxon>Vibrionaceae</taxon>
        <taxon>Vibrio</taxon>
    </lineage>
</organism>
<dbReference type="PANTHER" id="PTHR43685:SF5">
    <property type="entry name" value="GLYCOSYLTRANSFERASE EPSE-RELATED"/>
    <property type="match status" value="1"/>
</dbReference>
<evidence type="ECO:0000256" key="1">
    <source>
        <dbReference type="ARBA" id="ARBA00006739"/>
    </source>
</evidence>
<dbReference type="PANTHER" id="PTHR43685">
    <property type="entry name" value="GLYCOSYLTRANSFERASE"/>
    <property type="match status" value="1"/>
</dbReference>
<dbReference type="InterPro" id="IPR001173">
    <property type="entry name" value="Glyco_trans_2-like"/>
</dbReference>
<keyword evidence="3" id="KW-0808">Transferase</keyword>
<dbReference type="AlphaFoldDB" id="A0A5P5X5M0"/>
<dbReference type="Pfam" id="PF00535">
    <property type="entry name" value="Glycos_transf_2"/>
    <property type="match status" value="1"/>
</dbReference>
<sequence length="264" mass="30516">MSLYYKEESLFLHECLESIQAQTFTPDELVIVEDGPLTDALYETLNFWENKLPIIRVKLENNVGLGKALNQGLKFCNYDIIARMDTDDVCAPSRFEKQLSILNDSRIDICGSWVSEFESSCEIITAYRKPPEHHSEIVTISKLRNPLNHPSVMYRKDAILDVGGYDDVLFFEDYHLWLKLIDRGYRFYNIQEPLIAMRAGIGQLSRRGGFNYALSEIAFLKRSSQEGIMQKRHAIKNSLLRFPLRILPTKALGKIYRIIRSKDS</sequence>
<evidence type="ECO:0000256" key="2">
    <source>
        <dbReference type="ARBA" id="ARBA00022676"/>
    </source>
</evidence>
<name>A0A5P5X5M0_VIBPH</name>
<protein>
    <submittedName>
        <fullName evidence="5">WbwC</fullName>
    </submittedName>
</protein>
<gene>
    <name evidence="5" type="primary">wbwC</name>
</gene>
<proteinExistence type="inferred from homology"/>
<dbReference type="Gene3D" id="3.90.550.10">
    <property type="entry name" value="Spore Coat Polysaccharide Biosynthesis Protein SpsA, Chain A"/>
    <property type="match status" value="1"/>
</dbReference>
<evidence type="ECO:0000313" key="5">
    <source>
        <dbReference type="EMBL" id="QFF90554.1"/>
    </source>
</evidence>
<evidence type="ECO:0000259" key="4">
    <source>
        <dbReference type="Pfam" id="PF00535"/>
    </source>
</evidence>
<accession>A0A5P5X5M0</accession>
<feature type="domain" description="Glycosyltransferase 2-like" evidence="4">
    <location>
        <begin position="5"/>
        <end position="128"/>
    </location>
</feature>
<dbReference type="InterPro" id="IPR029044">
    <property type="entry name" value="Nucleotide-diphossugar_trans"/>
</dbReference>
<comment type="similarity">
    <text evidence="1">Belongs to the glycosyltransferase 2 family.</text>
</comment>
<reference evidence="5" key="1">
    <citation type="journal article" date="2019" name="Int. J. Food Microbiol.">
        <title>Developing a novel molecular serotyping system based on capsular polysaccharide synthesis gene clusters of Vibrio parahaemolyticus.</title>
        <authorList>
            <person name="Pang Y."/>
            <person name="Guo X."/>
            <person name="Tian X."/>
            <person name="Liu F."/>
            <person name="Wang L."/>
            <person name="Wu J."/>
            <person name="Zhang S."/>
            <person name="Li S."/>
            <person name="Liu B."/>
        </authorList>
    </citation>
    <scope>NUCLEOTIDE SEQUENCE</scope>
    <source>
        <strain evidence="5">G3554</strain>
    </source>
</reference>
<dbReference type="InterPro" id="IPR050834">
    <property type="entry name" value="Glycosyltransf_2"/>
</dbReference>
<dbReference type="SUPFAM" id="SSF53448">
    <property type="entry name" value="Nucleotide-diphospho-sugar transferases"/>
    <property type="match status" value="1"/>
</dbReference>
<evidence type="ECO:0000256" key="3">
    <source>
        <dbReference type="ARBA" id="ARBA00022679"/>
    </source>
</evidence>